<feature type="compositionally biased region" description="Polar residues" evidence="1">
    <location>
        <begin position="43"/>
        <end position="60"/>
    </location>
</feature>
<gene>
    <name evidence="4" type="ORF">A2730_02045</name>
</gene>
<feature type="domain" description="Amidohydrolase-related" evidence="3">
    <location>
        <begin position="234"/>
        <end position="406"/>
    </location>
</feature>
<evidence type="ECO:0000256" key="2">
    <source>
        <dbReference type="SAM" id="Phobius"/>
    </source>
</evidence>
<dbReference type="GO" id="GO:0016787">
    <property type="term" value="F:hydrolase activity"/>
    <property type="evidence" value="ECO:0007669"/>
    <property type="project" value="InterPro"/>
</dbReference>
<organism evidence="4 5">
    <name type="scientific">Candidatus Staskawiczbacteria bacterium RIFCSPHIGHO2_01_FULL_39_25</name>
    <dbReference type="NCBI Taxonomy" id="1802202"/>
    <lineage>
        <taxon>Bacteria</taxon>
        <taxon>Candidatus Staskawicziibacteriota</taxon>
    </lineage>
</organism>
<evidence type="ECO:0000256" key="1">
    <source>
        <dbReference type="SAM" id="MobiDB-lite"/>
    </source>
</evidence>
<feature type="transmembrane region" description="Helical" evidence="2">
    <location>
        <begin position="14"/>
        <end position="37"/>
    </location>
</feature>
<sequence length="408" mass="46155">MNQPIQKNQGEKGFLPIILIVIIGVAVIAAGGGFWYYQQSANQSADQSEVSAPDEQSQQAGKEEQSEKTEVSKPAEKAAVQKEAPKTAAEQLSQTSSATPTPAPKPSTCDLIPRPKKFNKTPYYTGQLFDAHFHVPNLSEVSLNKLLCIFDKEKVKGTILFYWNSQLSLEKRLAEAESIKNASLQKIRMFLSPVQYNLKALEDIEAAHKGLFTGYGEMAFYNRGDPSQSYYPKRPDEQQFLDIYALAEKNNFVVMIHPDRGQEQAIENILKKYPNVKFYFHGDEIENVIIGLMDRYPNVYYSIDAVLSRLPFPPADALHISSSENDYVTKITQNFSAILDGAVNEWKAKIEKHPDRFTWGTDRGGFAWHYGEEVSRLFEELSRSFIGRLDPSVQEKYAYKNAESLLQK</sequence>
<protein>
    <recommendedName>
        <fullName evidence="3">Amidohydrolase-related domain-containing protein</fullName>
    </recommendedName>
</protein>
<dbReference type="Pfam" id="PF04909">
    <property type="entry name" value="Amidohydro_2"/>
    <property type="match status" value="1"/>
</dbReference>
<dbReference type="InterPro" id="IPR006680">
    <property type="entry name" value="Amidohydro-rel"/>
</dbReference>
<dbReference type="Gene3D" id="3.20.20.140">
    <property type="entry name" value="Metal-dependent hydrolases"/>
    <property type="match status" value="1"/>
</dbReference>
<dbReference type="InterPro" id="IPR032466">
    <property type="entry name" value="Metal_Hydrolase"/>
</dbReference>
<dbReference type="SUPFAM" id="SSF51556">
    <property type="entry name" value="Metallo-dependent hydrolases"/>
    <property type="match status" value="1"/>
</dbReference>
<dbReference type="STRING" id="1802202.A2730_02045"/>
<dbReference type="EMBL" id="MHOO01000003">
    <property type="protein sequence ID" value="OGZ64724.1"/>
    <property type="molecule type" value="Genomic_DNA"/>
</dbReference>
<keyword evidence="2" id="KW-1133">Transmembrane helix</keyword>
<dbReference type="Proteomes" id="UP000176855">
    <property type="component" value="Unassembled WGS sequence"/>
</dbReference>
<accession>A0A1G2HQB1</accession>
<comment type="caution">
    <text evidence="4">The sequence shown here is derived from an EMBL/GenBank/DDBJ whole genome shotgun (WGS) entry which is preliminary data.</text>
</comment>
<proteinExistence type="predicted"/>
<dbReference type="AlphaFoldDB" id="A0A1G2HQB1"/>
<keyword evidence="2" id="KW-0812">Transmembrane</keyword>
<evidence type="ECO:0000259" key="3">
    <source>
        <dbReference type="Pfam" id="PF04909"/>
    </source>
</evidence>
<keyword evidence="2" id="KW-0472">Membrane</keyword>
<feature type="compositionally biased region" description="Basic and acidic residues" evidence="1">
    <location>
        <begin position="61"/>
        <end position="85"/>
    </location>
</feature>
<name>A0A1G2HQB1_9BACT</name>
<feature type="region of interest" description="Disordered" evidence="1">
    <location>
        <begin position="43"/>
        <end position="114"/>
    </location>
</feature>
<reference evidence="4 5" key="1">
    <citation type="journal article" date="2016" name="Nat. Commun.">
        <title>Thousands of microbial genomes shed light on interconnected biogeochemical processes in an aquifer system.</title>
        <authorList>
            <person name="Anantharaman K."/>
            <person name="Brown C.T."/>
            <person name="Hug L.A."/>
            <person name="Sharon I."/>
            <person name="Castelle C.J."/>
            <person name="Probst A.J."/>
            <person name="Thomas B.C."/>
            <person name="Singh A."/>
            <person name="Wilkins M.J."/>
            <person name="Karaoz U."/>
            <person name="Brodie E.L."/>
            <person name="Williams K.H."/>
            <person name="Hubbard S.S."/>
            <person name="Banfield J.F."/>
        </authorList>
    </citation>
    <scope>NUCLEOTIDE SEQUENCE [LARGE SCALE GENOMIC DNA]</scope>
</reference>
<evidence type="ECO:0000313" key="5">
    <source>
        <dbReference type="Proteomes" id="UP000176855"/>
    </source>
</evidence>
<evidence type="ECO:0000313" key="4">
    <source>
        <dbReference type="EMBL" id="OGZ64724.1"/>
    </source>
</evidence>